<dbReference type="EMBL" id="CAMTCP010000066">
    <property type="protein sequence ID" value="CAI3545413.1"/>
    <property type="molecule type" value="Genomic_DNA"/>
</dbReference>
<comment type="caution">
    <text evidence="1">The sequence shown here is derived from an EMBL/GenBank/DDBJ whole genome shotgun (WGS) entry which is preliminary data.</text>
</comment>
<evidence type="ECO:0000313" key="1">
    <source>
        <dbReference type="EMBL" id="CAI3545413.1"/>
    </source>
</evidence>
<reference evidence="1" key="1">
    <citation type="submission" date="2022-10" db="EMBL/GenBank/DDBJ databases">
        <authorList>
            <person name="Aires J."/>
            <person name="Mesa V."/>
        </authorList>
    </citation>
    <scope>NUCLEOTIDE SEQUENCE</scope>
    <source>
        <strain evidence="1">Clostridium neonatale JD116</strain>
    </source>
</reference>
<dbReference type="AlphaFoldDB" id="A0AAD1YDN4"/>
<evidence type="ECO:0000313" key="2">
    <source>
        <dbReference type="Proteomes" id="UP001189143"/>
    </source>
</evidence>
<dbReference type="RefSeq" id="WP_317049127.1">
    <property type="nucleotide sequence ID" value="NZ_CAMRXC010000033.1"/>
</dbReference>
<proteinExistence type="predicted"/>
<protein>
    <submittedName>
        <fullName evidence="1">Uncharacterized protein</fullName>
    </submittedName>
</protein>
<dbReference type="Proteomes" id="UP001189143">
    <property type="component" value="Unassembled WGS sequence"/>
</dbReference>
<organism evidence="1 2">
    <name type="scientific">Clostridium neonatale</name>
    <dbReference type="NCBI Taxonomy" id="137838"/>
    <lineage>
        <taxon>Bacteria</taxon>
        <taxon>Bacillati</taxon>
        <taxon>Bacillota</taxon>
        <taxon>Clostridia</taxon>
        <taxon>Eubacteriales</taxon>
        <taxon>Clostridiaceae</taxon>
        <taxon>Clostridium</taxon>
    </lineage>
</organism>
<accession>A0AAD1YDN4</accession>
<sequence>MERLMELVEKEKLTWEELEEIEQMEDVETEDNGQSGRYYGWHWYTVKVNREEYDVYIK</sequence>
<gene>
    <name evidence="1" type="ORF">CNEO2_150006</name>
</gene>
<name>A0AAD1YDN4_9CLOT</name>